<dbReference type="PANTHER" id="PTHR37422">
    <property type="entry name" value="TEICHURONIC ACID BIOSYNTHESIS PROTEIN TUAE"/>
    <property type="match status" value="1"/>
</dbReference>
<dbReference type="InterPro" id="IPR051533">
    <property type="entry name" value="WaaL-like"/>
</dbReference>
<accession>A0A2M8KCB1</accession>
<keyword evidence="4 5" id="KW-0472">Membrane</keyword>
<dbReference type="EMBL" id="PFDX01000015">
    <property type="protein sequence ID" value="PJE57533.1"/>
    <property type="molecule type" value="Genomic_DNA"/>
</dbReference>
<dbReference type="PANTHER" id="PTHR37422:SF17">
    <property type="entry name" value="O-ANTIGEN LIGASE"/>
    <property type="match status" value="1"/>
</dbReference>
<evidence type="ECO:0000256" key="5">
    <source>
        <dbReference type="SAM" id="Phobius"/>
    </source>
</evidence>
<evidence type="ECO:0000256" key="2">
    <source>
        <dbReference type="ARBA" id="ARBA00022692"/>
    </source>
</evidence>
<evidence type="ECO:0000313" key="7">
    <source>
        <dbReference type="EMBL" id="PJE57533.1"/>
    </source>
</evidence>
<organism evidence="7 8">
    <name type="scientific">Candidatus Portnoybacteria bacterium CG10_big_fil_rev_8_21_14_0_10_38_18</name>
    <dbReference type="NCBI Taxonomy" id="1974813"/>
    <lineage>
        <taxon>Bacteria</taxon>
        <taxon>Candidatus Portnoyibacteriota</taxon>
    </lineage>
</organism>
<reference evidence="8" key="1">
    <citation type="submission" date="2017-09" db="EMBL/GenBank/DDBJ databases">
        <title>Depth-based differentiation of microbial function through sediment-hosted aquifers and enrichment of novel symbionts in the deep terrestrial subsurface.</title>
        <authorList>
            <person name="Probst A.J."/>
            <person name="Ladd B."/>
            <person name="Jarett J.K."/>
            <person name="Geller-Mcgrath D.E."/>
            <person name="Sieber C.M.K."/>
            <person name="Emerson J.B."/>
            <person name="Anantharaman K."/>
            <person name="Thomas B.C."/>
            <person name="Malmstrom R."/>
            <person name="Stieglmeier M."/>
            <person name="Klingl A."/>
            <person name="Woyke T."/>
            <person name="Ryan C.M."/>
            <person name="Banfield J.F."/>
        </authorList>
    </citation>
    <scope>NUCLEOTIDE SEQUENCE [LARGE SCALE GENOMIC DNA]</scope>
</reference>
<dbReference type="Pfam" id="PF04932">
    <property type="entry name" value="Wzy_C"/>
    <property type="match status" value="1"/>
</dbReference>
<feature type="domain" description="O-antigen ligase-related" evidence="6">
    <location>
        <begin position="8"/>
        <end position="176"/>
    </location>
</feature>
<keyword evidence="2 5" id="KW-0812">Transmembrane</keyword>
<sequence length="248" mass="28405">MLYVTCYMIMVFSLFLTFSRGPILVFIFMSIIFLLVRFFQLRQLYHTEERLLAGKRLMFLALFFVVFSVLSTIILLPYIKNRFFTISLQEEAIDLRFFYNKIALVIIKEKPLLGVGIGNFVNYSQHYPAFLRAANAMLSGGGQGDVEIPDWLYQPVHNIYLLIASEIGILGALLFLLFLAKKAIQGIKQIFRELNEINALFFLFIGFLILGLSDHYFWTLQSGSLMFWLSLALISPHSLTDKAQPSGG</sequence>
<evidence type="ECO:0000313" key="8">
    <source>
        <dbReference type="Proteomes" id="UP000231648"/>
    </source>
</evidence>
<protein>
    <recommendedName>
        <fullName evidence="6">O-antigen ligase-related domain-containing protein</fullName>
    </recommendedName>
</protein>
<name>A0A2M8KCB1_9BACT</name>
<evidence type="ECO:0000256" key="1">
    <source>
        <dbReference type="ARBA" id="ARBA00004141"/>
    </source>
</evidence>
<feature type="transmembrane region" description="Helical" evidence="5">
    <location>
        <begin position="12"/>
        <end position="36"/>
    </location>
</feature>
<gene>
    <name evidence="7" type="ORF">COU82_01470</name>
</gene>
<dbReference type="GO" id="GO:0016020">
    <property type="term" value="C:membrane"/>
    <property type="evidence" value="ECO:0007669"/>
    <property type="project" value="UniProtKB-SubCell"/>
</dbReference>
<evidence type="ECO:0000256" key="3">
    <source>
        <dbReference type="ARBA" id="ARBA00022989"/>
    </source>
</evidence>
<comment type="subcellular location">
    <subcellularLocation>
        <location evidence="1">Membrane</location>
        <topology evidence="1">Multi-pass membrane protein</topology>
    </subcellularLocation>
</comment>
<evidence type="ECO:0000259" key="6">
    <source>
        <dbReference type="Pfam" id="PF04932"/>
    </source>
</evidence>
<proteinExistence type="predicted"/>
<evidence type="ECO:0000256" key="4">
    <source>
        <dbReference type="ARBA" id="ARBA00023136"/>
    </source>
</evidence>
<feature type="transmembrane region" description="Helical" evidence="5">
    <location>
        <begin position="57"/>
        <end position="79"/>
    </location>
</feature>
<dbReference type="InterPro" id="IPR007016">
    <property type="entry name" value="O-antigen_ligase-rel_domated"/>
</dbReference>
<comment type="caution">
    <text evidence="7">The sequence shown here is derived from an EMBL/GenBank/DDBJ whole genome shotgun (WGS) entry which is preliminary data.</text>
</comment>
<keyword evidence="3 5" id="KW-1133">Transmembrane helix</keyword>
<dbReference type="AlphaFoldDB" id="A0A2M8KCB1"/>
<feature type="transmembrane region" description="Helical" evidence="5">
    <location>
        <begin position="159"/>
        <end position="179"/>
    </location>
</feature>
<dbReference type="Proteomes" id="UP000231648">
    <property type="component" value="Unassembled WGS sequence"/>
</dbReference>
<feature type="transmembrane region" description="Helical" evidence="5">
    <location>
        <begin position="199"/>
        <end position="218"/>
    </location>
</feature>